<dbReference type="EnsemblPlants" id="AET1Gv20180400.12">
    <property type="protein sequence ID" value="AET1Gv20180400.12"/>
    <property type="gene ID" value="AET1Gv20180400"/>
</dbReference>
<keyword evidence="3" id="KW-1185">Reference proteome</keyword>
<reference evidence="3" key="1">
    <citation type="journal article" date="2014" name="Science">
        <title>Ancient hybridizations among the ancestral genomes of bread wheat.</title>
        <authorList>
            <consortium name="International Wheat Genome Sequencing Consortium,"/>
            <person name="Marcussen T."/>
            <person name="Sandve S.R."/>
            <person name="Heier L."/>
            <person name="Spannagl M."/>
            <person name="Pfeifer M."/>
            <person name="Jakobsen K.S."/>
            <person name="Wulff B.B."/>
            <person name="Steuernagel B."/>
            <person name="Mayer K.F."/>
            <person name="Olsen O.A."/>
        </authorList>
    </citation>
    <scope>NUCLEOTIDE SEQUENCE [LARGE SCALE GENOMIC DNA]</scope>
    <source>
        <strain evidence="3">cv. AL8/78</strain>
    </source>
</reference>
<feature type="region of interest" description="Disordered" evidence="1">
    <location>
        <begin position="48"/>
        <end position="89"/>
    </location>
</feature>
<feature type="compositionally biased region" description="Basic and acidic residues" evidence="1">
    <location>
        <begin position="68"/>
        <end position="78"/>
    </location>
</feature>
<evidence type="ECO:0000313" key="2">
    <source>
        <dbReference type="EnsemblPlants" id="AET1Gv20180400.12"/>
    </source>
</evidence>
<reference evidence="2" key="5">
    <citation type="journal article" date="2021" name="G3 (Bethesda)">
        <title>Aegilops tauschii genome assembly Aet v5.0 features greater sequence contiguity and improved annotation.</title>
        <authorList>
            <person name="Wang L."/>
            <person name="Zhu T."/>
            <person name="Rodriguez J.C."/>
            <person name="Deal K.R."/>
            <person name="Dubcovsky J."/>
            <person name="McGuire P.E."/>
            <person name="Lux T."/>
            <person name="Spannagl M."/>
            <person name="Mayer K.F.X."/>
            <person name="Baldrich P."/>
            <person name="Meyers B.C."/>
            <person name="Huo N."/>
            <person name="Gu Y.Q."/>
            <person name="Zhou H."/>
            <person name="Devos K.M."/>
            <person name="Bennetzen J.L."/>
            <person name="Unver T."/>
            <person name="Budak H."/>
            <person name="Gulick P.J."/>
            <person name="Galiba G."/>
            <person name="Kalapos B."/>
            <person name="Nelson D.R."/>
            <person name="Li P."/>
            <person name="You F.M."/>
            <person name="Luo M.C."/>
            <person name="Dvorak J."/>
        </authorList>
    </citation>
    <scope>NUCLEOTIDE SEQUENCE [LARGE SCALE GENOMIC DNA]</scope>
    <source>
        <strain evidence="2">cv. AL8/78</strain>
    </source>
</reference>
<feature type="region of interest" description="Disordered" evidence="1">
    <location>
        <begin position="103"/>
        <end position="127"/>
    </location>
</feature>
<dbReference type="Proteomes" id="UP000015105">
    <property type="component" value="Chromosome 1D"/>
</dbReference>
<protein>
    <submittedName>
        <fullName evidence="2">Uncharacterized protein</fullName>
    </submittedName>
</protein>
<evidence type="ECO:0000256" key="1">
    <source>
        <dbReference type="SAM" id="MobiDB-lite"/>
    </source>
</evidence>
<name>A0A452XV23_AEGTS</name>
<reference evidence="2" key="4">
    <citation type="submission" date="2019-03" db="UniProtKB">
        <authorList>
            <consortium name="EnsemblPlants"/>
        </authorList>
    </citation>
    <scope>IDENTIFICATION</scope>
</reference>
<organism evidence="2 3">
    <name type="scientific">Aegilops tauschii subsp. strangulata</name>
    <name type="common">Goatgrass</name>
    <dbReference type="NCBI Taxonomy" id="200361"/>
    <lineage>
        <taxon>Eukaryota</taxon>
        <taxon>Viridiplantae</taxon>
        <taxon>Streptophyta</taxon>
        <taxon>Embryophyta</taxon>
        <taxon>Tracheophyta</taxon>
        <taxon>Spermatophyta</taxon>
        <taxon>Magnoliopsida</taxon>
        <taxon>Liliopsida</taxon>
        <taxon>Poales</taxon>
        <taxon>Poaceae</taxon>
        <taxon>BOP clade</taxon>
        <taxon>Pooideae</taxon>
        <taxon>Triticodae</taxon>
        <taxon>Triticeae</taxon>
        <taxon>Triticinae</taxon>
        <taxon>Aegilops</taxon>
    </lineage>
</organism>
<dbReference type="Gramene" id="AET1Gv20180400.12">
    <property type="protein sequence ID" value="AET1Gv20180400.12"/>
    <property type="gene ID" value="AET1Gv20180400"/>
</dbReference>
<proteinExistence type="predicted"/>
<dbReference type="AlphaFoldDB" id="A0A452XV23"/>
<evidence type="ECO:0000313" key="3">
    <source>
        <dbReference type="Proteomes" id="UP000015105"/>
    </source>
</evidence>
<accession>A0A452XV23</accession>
<sequence>MHVTSVGCGVGMSLIVVDRANVGGKLEQLDTFDGDADAIFQENTKELYFPPRRNGKGKPNTYTSQHPAVDETGRRDIGGRAGHQGGISHRECTVQQAQESLGTCRTRRRGRDWRSARGGRVWQPWPR</sequence>
<reference evidence="2" key="3">
    <citation type="journal article" date="2017" name="Nature">
        <title>Genome sequence of the progenitor of the wheat D genome Aegilops tauschii.</title>
        <authorList>
            <person name="Luo M.C."/>
            <person name="Gu Y.Q."/>
            <person name="Puiu D."/>
            <person name="Wang H."/>
            <person name="Twardziok S.O."/>
            <person name="Deal K.R."/>
            <person name="Huo N."/>
            <person name="Zhu T."/>
            <person name="Wang L."/>
            <person name="Wang Y."/>
            <person name="McGuire P.E."/>
            <person name="Liu S."/>
            <person name="Long H."/>
            <person name="Ramasamy R.K."/>
            <person name="Rodriguez J.C."/>
            <person name="Van S.L."/>
            <person name="Yuan L."/>
            <person name="Wang Z."/>
            <person name="Xia Z."/>
            <person name="Xiao L."/>
            <person name="Anderson O.D."/>
            <person name="Ouyang S."/>
            <person name="Liang Y."/>
            <person name="Zimin A.V."/>
            <person name="Pertea G."/>
            <person name="Qi P."/>
            <person name="Bennetzen J.L."/>
            <person name="Dai X."/>
            <person name="Dawson M.W."/>
            <person name="Muller H.G."/>
            <person name="Kugler K."/>
            <person name="Rivarola-Duarte L."/>
            <person name="Spannagl M."/>
            <person name="Mayer K.F.X."/>
            <person name="Lu F.H."/>
            <person name="Bevan M.W."/>
            <person name="Leroy P."/>
            <person name="Li P."/>
            <person name="You F.M."/>
            <person name="Sun Q."/>
            <person name="Liu Z."/>
            <person name="Lyons E."/>
            <person name="Wicker T."/>
            <person name="Salzberg S.L."/>
            <person name="Devos K.M."/>
            <person name="Dvorak J."/>
        </authorList>
    </citation>
    <scope>NUCLEOTIDE SEQUENCE [LARGE SCALE GENOMIC DNA]</scope>
    <source>
        <strain evidence="2">cv. AL8/78</strain>
    </source>
</reference>
<reference evidence="3" key="2">
    <citation type="journal article" date="2017" name="Nat. Plants">
        <title>The Aegilops tauschii genome reveals multiple impacts of transposons.</title>
        <authorList>
            <person name="Zhao G."/>
            <person name="Zou C."/>
            <person name="Li K."/>
            <person name="Wang K."/>
            <person name="Li T."/>
            <person name="Gao L."/>
            <person name="Zhang X."/>
            <person name="Wang H."/>
            <person name="Yang Z."/>
            <person name="Liu X."/>
            <person name="Jiang W."/>
            <person name="Mao L."/>
            <person name="Kong X."/>
            <person name="Jiao Y."/>
            <person name="Jia J."/>
        </authorList>
    </citation>
    <scope>NUCLEOTIDE SEQUENCE [LARGE SCALE GENOMIC DNA]</scope>
    <source>
        <strain evidence="3">cv. AL8/78</strain>
    </source>
</reference>